<sequence length="799" mass="93181">MEEFEDDDFSDLYADVEVQASLALGALHRLTDKPPESDQNVNNASQGDVKNGDKLSGAEIPKLNGGFNEPVAIIEDERGGLTKLPMEDDDYVCDGDKVNNQGLDGNCSDTDNNVESGAVNMKRCRGTKGTDKNLKHDNLDSEKKRVDKGNDRDLCFRRADDDNRLIYGRNGVKLAFERDSSDARAYKSVQISDSDSAEDSGRVVSESDSERTPKRTEASDYKNRRNMRSLSNTEPSSIGPESSSQSERTHHAPSFSRSPRPYVSVSLSDDDIYKSPERSKTLSSENPSYEKPLRKELSQQRKKYNNTRTPDRNTCMTDDDVSYVPNVRRREMRNFDSNEKGFRSDGRDMSERRDTLKKCREMDYGAWEDEWNHNRRRHFLGNSDHLRKVVPKYPSAFGTRGPRFCNRGDYGKYKRFVPHDDKNRYQVDCRYDRNIARDRREMESSEIGKRRRGYNFLDSSYELRYSETCWVHERDMRCSWKNTDIENGHHARRQNYQKSTNAYAMNGSMMGHHDQDHFVMRRHHQQFKVLHSRDEVYKHWHLPEGQSRYFESTSRNHMADDDVRHAFGHIADRIDEREVGRHKFKTMRGDYNNRFDDCRKFIQPRSYRDSFEPRMGITEGRKCTQQRMPDAANDKYYDTHDDDDDDDDDDDIMEWDDDQYRKYFKDSDYFETEKAITTNEGEVDGFTLSNTTCHDTLGENRKNGLLDIEEGQVITEEIEEDPLKCSIASEDVNSNGIEGLGDDKIREIMVKMERRRARFMEPVKSARDFERISNKLLDSDVGTDTKGTLERPTRKRRWC</sequence>
<feature type="compositionally biased region" description="Polar residues" evidence="1">
    <location>
        <begin position="98"/>
        <end position="114"/>
    </location>
</feature>
<feature type="region of interest" description="Disordered" evidence="1">
    <location>
        <begin position="182"/>
        <end position="319"/>
    </location>
</feature>
<evidence type="ECO:0000256" key="1">
    <source>
        <dbReference type="SAM" id="MobiDB-lite"/>
    </source>
</evidence>
<accession>A0ABD3E384</accession>
<dbReference type="Proteomes" id="UP001632038">
    <property type="component" value="Unassembled WGS sequence"/>
</dbReference>
<feature type="compositionally biased region" description="Low complexity" evidence="1">
    <location>
        <begin position="234"/>
        <end position="246"/>
    </location>
</feature>
<protein>
    <submittedName>
        <fullName evidence="2">Uncharacterized protein</fullName>
    </submittedName>
</protein>
<feature type="compositionally biased region" description="Polar residues" evidence="1">
    <location>
        <begin position="306"/>
        <end position="316"/>
    </location>
</feature>
<gene>
    <name evidence="2" type="ORF">CASFOL_004974</name>
</gene>
<comment type="caution">
    <text evidence="2">The sequence shown here is derived from an EMBL/GenBank/DDBJ whole genome shotgun (WGS) entry which is preliminary data.</text>
</comment>
<feature type="region of interest" description="Disordered" evidence="1">
    <location>
        <begin position="616"/>
        <end position="652"/>
    </location>
</feature>
<feature type="compositionally biased region" description="Basic and acidic residues" evidence="1">
    <location>
        <begin position="271"/>
        <end position="280"/>
    </location>
</feature>
<dbReference type="EMBL" id="JAVIJP010000007">
    <property type="protein sequence ID" value="KAL3648571.1"/>
    <property type="molecule type" value="Genomic_DNA"/>
</dbReference>
<reference evidence="3" key="1">
    <citation type="journal article" date="2024" name="IScience">
        <title>Strigolactones Initiate the Formation of Haustorium-like Structures in Castilleja.</title>
        <authorList>
            <person name="Buerger M."/>
            <person name="Peterson D."/>
            <person name="Chory J."/>
        </authorList>
    </citation>
    <scope>NUCLEOTIDE SEQUENCE [LARGE SCALE GENOMIC DNA]</scope>
</reference>
<evidence type="ECO:0000313" key="2">
    <source>
        <dbReference type="EMBL" id="KAL3648571.1"/>
    </source>
</evidence>
<keyword evidence="3" id="KW-1185">Reference proteome</keyword>
<proteinExistence type="predicted"/>
<feature type="region of interest" description="Disordered" evidence="1">
    <location>
        <begin position="29"/>
        <end position="66"/>
    </location>
</feature>
<feature type="compositionally biased region" description="Acidic residues" evidence="1">
    <location>
        <begin position="640"/>
        <end position="652"/>
    </location>
</feature>
<feature type="compositionally biased region" description="Polar residues" evidence="1">
    <location>
        <begin position="37"/>
        <end position="48"/>
    </location>
</feature>
<name>A0ABD3E384_9LAMI</name>
<organism evidence="2 3">
    <name type="scientific">Castilleja foliolosa</name>
    <dbReference type="NCBI Taxonomy" id="1961234"/>
    <lineage>
        <taxon>Eukaryota</taxon>
        <taxon>Viridiplantae</taxon>
        <taxon>Streptophyta</taxon>
        <taxon>Embryophyta</taxon>
        <taxon>Tracheophyta</taxon>
        <taxon>Spermatophyta</taxon>
        <taxon>Magnoliopsida</taxon>
        <taxon>eudicotyledons</taxon>
        <taxon>Gunneridae</taxon>
        <taxon>Pentapetalae</taxon>
        <taxon>asterids</taxon>
        <taxon>lamiids</taxon>
        <taxon>Lamiales</taxon>
        <taxon>Orobanchaceae</taxon>
        <taxon>Pedicularideae</taxon>
        <taxon>Castillejinae</taxon>
        <taxon>Castilleja</taxon>
    </lineage>
</organism>
<feature type="region of interest" description="Disordered" evidence="1">
    <location>
        <begin position="780"/>
        <end position="799"/>
    </location>
</feature>
<feature type="region of interest" description="Disordered" evidence="1">
    <location>
        <begin position="95"/>
        <end position="114"/>
    </location>
</feature>
<feature type="compositionally biased region" description="Basic and acidic residues" evidence="1">
    <location>
        <begin position="208"/>
        <end position="223"/>
    </location>
</feature>
<dbReference type="AlphaFoldDB" id="A0ABD3E384"/>
<evidence type="ECO:0000313" key="3">
    <source>
        <dbReference type="Proteomes" id="UP001632038"/>
    </source>
</evidence>